<protein>
    <recommendedName>
        <fullName evidence="4">DDE Tnp4 domain-containing protein</fullName>
    </recommendedName>
</protein>
<evidence type="ECO:0000313" key="3">
    <source>
        <dbReference type="Proteomes" id="UP000267821"/>
    </source>
</evidence>
<feature type="region of interest" description="Disordered" evidence="1">
    <location>
        <begin position="167"/>
        <end position="195"/>
    </location>
</feature>
<proteinExistence type="predicted"/>
<organism evidence="2 3">
    <name type="scientific">Terfezia boudieri ATCC MYA-4762</name>
    <dbReference type="NCBI Taxonomy" id="1051890"/>
    <lineage>
        <taxon>Eukaryota</taxon>
        <taxon>Fungi</taxon>
        <taxon>Dikarya</taxon>
        <taxon>Ascomycota</taxon>
        <taxon>Pezizomycotina</taxon>
        <taxon>Pezizomycetes</taxon>
        <taxon>Pezizales</taxon>
        <taxon>Pezizaceae</taxon>
        <taxon>Terfezia</taxon>
    </lineage>
</organism>
<dbReference type="STRING" id="1051890.A0A3N4M2C4"/>
<name>A0A3N4M2C4_9PEZI</name>
<sequence length="242" mass="27912">ILGKLPYDRFWHFFRMNPNSFLWVLDRIEGHQVFRNRSTYLQVDLMVQLLVVLRRLGCEASSGSAVVSVAQLFGIGESTVVLYTRRVICALMRLWEEMVRWHTNAEKSAMRWRLRRSPRRLDLFEYCVGVVDGTILLSSLSPSRMRDQFSTSTIGRSSMGYCDLWRSRSKRQSVGESTNTTPEPPPRPTKSRTWKGERRVGKLAILTHHLRQVEADTTRGFVRMNAQSPSVKLFPLSCCLVS</sequence>
<reference evidence="2 3" key="1">
    <citation type="journal article" date="2018" name="Nat. Ecol. Evol.">
        <title>Pezizomycetes genomes reveal the molecular basis of ectomycorrhizal truffle lifestyle.</title>
        <authorList>
            <person name="Murat C."/>
            <person name="Payen T."/>
            <person name="Noel B."/>
            <person name="Kuo A."/>
            <person name="Morin E."/>
            <person name="Chen J."/>
            <person name="Kohler A."/>
            <person name="Krizsan K."/>
            <person name="Balestrini R."/>
            <person name="Da Silva C."/>
            <person name="Montanini B."/>
            <person name="Hainaut M."/>
            <person name="Levati E."/>
            <person name="Barry K.W."/>
            <person name="Belfiori B."/>
            <person name="Cichocki N."/>
            <person name="Clum A."/>
            <person name="Dockter R.B."/>
            <person name="Fauchery L."/>
            <person name="Guy J."/>
            <person name="Iotti M."/>
            <person name="Le Tacon F."/>
            <person name="Lindquist E.A."/>
            <person name="Lipzen A."/>
            <person name="Malagnac F."/>
            <person name="Mello A."/>
            <person name="Molinier V."/>
            <person name="Miyauchi S."/>
            <person name="Poulain J."/>
            <person name="Riccioni C."/>
            <person name="Rubini A."/>
            <person name="Sitrit Y."/>
            <person name="Splivallo R."/>
            <person name="Traeger S."/>
            <person name="Wang M."/>
            <person name="Zifcakova L."/>
            <person name="Wipf D."/>
            <person name="Zambonelli A."/>
            <person name="Paolocci F."/>
            <person name="Nowrousian M."/>
            <person name="Ottonello S."/>
            <person name="Baldrian P."/>
            <person name="Spatafora J.W."/>
            <person name="Henrissat B."/>
            <person name="Nagy L.G."/>
            <person name="Aury J.M."/>
            <person name="Wincker P."/>
            <person name="Grigoriev I.V."/>
            <person name="Bonfante P."/>
            <person name="Martin F.M."/>
        </authorList>
    </citation>
    <scope>NUCLEOTIDE SEQUENCE [LARGE SCALE GENOMIC DNA]</scope>
    <source>
        <strain evidence="2 3">ATCC MYA-4762</strain>
    </source>
</reference>
<feature type="non-terminal residue" evidence="2">
    <location>
        <position position="1"/>
    </location>
</feature>
<accession>A0A3N4M2C4</accession>
<evidence type="ECO:0008006" key="4">
    <source>
        <dbReference type="Google" id="ProtNLM"/>
    </source>
</evidence>
<dbReference type="Proteomes" id="UP000267821">
    <property type="component" value="Unassembled WGS sequence"/>
</dbReference>
<dbReference type="AlphaFoldDB" id="A0A3N4M2C4"/>
<dbReference type="InParanoid" id="A0A3N4M2C4"/>
<gene>
    <name evidence="2" type="ORF">L211DRAFT_776635</name>
</gene>
<dbReference type="EMBL" id="ML121528">
    <property type="protein sequence ID" value="RPB29177.1"/>
    <property type="molecule type" value="Genomic_DNA"/>
</dbReference>
<evidence type="ECO:0000313" key="2">
    <source>
        <dbReference type="EMBL" id="RPB29177.1"/>
    </source>
</evidence>
<evidence type="ECO:0000256" key="1">
    <source>
        <dbReference type="SAM" id="MobiDB-lite"/>
    </source>
</evidence>
<keyword evidence="3" id="KW-1185">Reference proteome</keyword>